<proteinExistence type="predicted"/>
<evidence type="ECO:0000256" key="1">
    <source>
        <dbReference type="SAM" id="SignalP"/>
    </source>
</evidence>
<dbReference type="AlphaFoldDB" id="A0A8H5K9L1"/>
<accession>A0A8H5K9L1</accession>
<evidence type="ECO:0008006" key="4">
    <source>
        <dbReference type="Google" id="ProtNLM"/>
    </source>
</evidence>
<dbReference type="EMBL" id="JAAOAR010001161">
    <property type="protein sequence ID" value="KAF5570255.1"/>
    <property type="molecule type" value="Genomic_DNA"/>
</dbReference>
<evidence type="ECO:0000313" key="2">
    <source>
        <dbReference type="EMBL" id="KAF5570255.1"/>
    </source>
</evidence>
<comment type="caution">
    <text evidence="2">The sequence shown here is derived from an EMBL/GenBank/DDBJ whole genome shotgun (WGS) entry which is preliminary data.</text>
</comment>
<keyword evidence="1" id="KW-0732">Signal</keyword>
<reference evidence="2 3" key="1">
    <citation type="submission" date="2020-05" db="EMBL/GenBank/DDBJ databases">
        <title>Identification and distribution of gene clusters putatively required for synthesis of sphingolipid metabolism inhibitors in phylogenetically diverse species of the filamentous fungus Fusarium.</title>
        <authorList>
            <person name="Kim H.-S."/>
            <person name="Busman M."/>
            <person name="Brown D.W."/>
            <person name="Divon H."/>
            <person name="Uhlig S."/>
            <person name="Proctor R.H."/>
        </authorList>
    </citation>
    <scope>NUCLEOTIDE SEQUENCE [LARGE SCALE GENOMIC DNA]</scope>
    <source>
        <strain evidence="2 3">NRRL 25211</strain>
    </source>
</reference>
<name>A0A8H5K9L1_9HYPO</name>
<organism evidence="2 3">
    <name type="scientific">Fusarium pseudoanthophilum</name>
    <dbReference type="NCBI Taxonomy" id="48495"/>
    <lineage>
        <taxon>Eukaryota</taxon>
        <taxon>Fungi</taxon>
        <taxon>Dikarya</taxon>
        <taxon>Ascomycota</taxon>
        <taxon>Pezizomycotina</taxon>
        <taxon>Sordariomycetes</taxon>
        <taxon>Hypocreomycetidae</taxon>
        <taxon>Hypocreales</taxon>
        <taxon>Nectriaceae</taxon>
        <taxon>Fusarium</taxon>
        <taxon>Fusarium fujikuroi species complex</taxon>
    </lineage>
</organism>
<feature type="signal peptide" evidence="1">
    <location>
        <begin position="1"/>
        <end position="20"/>
    </location>
</feature>
<sequence>MLSLSKPLLALGLVGCLASASPIRPAPSLATSVISGTSPAPLATGQATTLNATQRVSHRDFKGPHDEDFVPHPRTKQDIALQRERAINLVPVTDAGPDREICTKRKKYLRPKVWDAVKNVDVSMEQVDSDPLTIEVTITNNGTGPITFWNEFSPLSRDAFDLGYFHFHTDTPGVIFGEGSWDNASGYRPVFSRFLTEVGPGWSVSSRIKLPHDPWLKMLEMSGTVTMEMYGSWYGIWAGTKEEVMASDLNDNMSFWDDLYIPWDARVSKESQRHPSNSDTVMRLDLD</sequence>
<feature type="chain" id="PRO_5034426150" description="GH16 domain-containing protein" evidence="1">
    <location>
        <begin position="21"/>
        <end position="287"/>
    </location>
</feature>
<protein>
    <recommendedName>
        <fullName evidence="4">GH16 domain-containing protein</fullName>
    </recommendedName>
</protein>
<gene>
    <name evidence="2" type="ORF">FPANT_13784</name>
</gene>
<evidence type="ECO:0000313" key="3">
    <source>
        <dbReference type="Proteomes" id="UP000544095"/>
    </source>
</evidence>
<keyword evidence="3" id="KW-1185">Reference proteome</keyword>
<dbReference type="Proteomes" id="UP000544095">
    <property type="component" value="Unassembled WGS sequence"/>
</dbReference>